<keyword evidence="5" id="KW-1185">Reference proteome</keyword>
<organism evidence="4 5">
    <name type="scientific">Butyrivibrio proteoclasticus</name>
    <dbReference type="NCBI Taxonomy" id="43305"/>
    <lineage>
        <taxon>Bacteria</taxon>
        <taxon>Bacillati</taxon>
        <taxon>Bacillota</taxon>
        <taxon>Clostridia</taxon>
        <taxon>Lachnospirales</taxon>
        <taxon>Lachnospiraceae</taxon>
        <taxon>Butyrivibrio</taxon>
    </lineage>
</organism>
<sequence>MLKSKASFANRIFALVLALTLGMASFLLWSVGTHAEDDVPAYSGSPSVALNNNVPGFTDKEITTSSFEKYGELDQLGRCTAATACIGQELMPTEERQSIVAVKPTGWKQNKYPGVVDSKPPYLFNRCHLIGFQLTGENANEKNLITGTRYMNVEGMLPYENEVADYVSSTGNHVMYRVTPIFTGNNLLCDGVQIEAYSVEDKGKEISFNVFCYNVQPGIEINYADGSNELAPDAGKIADSNSFIITGGDSGNGSVRSSAGSDDPGIPAGTTYVVNKNSGKFHYPSCDSVNDMKEKNKEYSTKTRDELISEGKTPCKRCNP</sequence>
<feature type="signal peptide" evidence="2">
    <location>
        <begin position="1"/>
        <end position="35"/>
    </location>
</feature>
<proteinExistence type="predicted"/>
<dbReference type="Proteomes" id="UP000182624">
    <property type="component" value="Unassembled WGS sequence"/>
</dbReference>
<dbReference type="SUPFAM" id="SSF57884">
    <property type="entry name" value="Ada DNA repair protein, N-terminal domain (N-Ada 10)"/>
    <property type="match status" value="1"/>
</dbReference>
<dbReference type="InterPro" id="IPR044927">
    <property type="entry name" value="Endonuclea_NS_2"/>
</dbReference>
<feature type="chain" id="PRO_5010173175" evidence="2">
    <location>
        <begin position="36"/>
        <end position="320"/>
    </location>
</feature>
<evidence type="ECO:0000313" key="5">
    <source>
        <dbReference type="Proteomes" id="UP000182624"/>
    </source>
</evidence>
<dbReference type="AlphaFoldDB" id="A0A1I5S5Z5"/>
<keyword evidence="2" id="KW-0732">Signal</keyword>
<name>A0A1I5S5Z5_9FIRM</name>
<dbReference type="InterPro" id="IPR035451">
    <property type="entry name" value="Ada-like_dom_sf"/>
</dbReference>
<evidence type="ECO:0000256" key="2">
    <source>
        <dbReference type="SAM" id="SignalP"/>
    </source>
</evidence>
<evidence type="ECO:0000313" key="4">
    <source>
        <dbReference type="EMBL" id="SFP66198.1"/>
    </source>
</evidence>
<accession>A0A1I5S5Z5</accession>
<dbReference type="EMBL" id="FOXO01000005">
    <property type="protein sequence ID" value="SFP66198.1"/>
    <property type="molecule type" value="Genomic_DNA"/>
</dbReference>
<evidence type="ECO:0000259" key="3">
    <source>
        <dbReference type="Pfam" id="PF13930"/>
    </source>
</evidence>
<dbReference type="RefSeq" id="WP_074885217.1">
    <property type="nucleotide sequence ID" value="NZ_FOXO01000005.1"/>
</dbReference>
<gene>
    <name evidence="4" type="ORF">SAMN04487928_105145</name>
</gene>
<feature type="compositionally biased region" description="Basic and acidic residues" evidence="1">
    <location>
        <begin position="292"/>
        <end position="309"/>
    </location>
</feature>
<dbReference type="Pfam" id="PF13930">
    <property type="entry name" value="Endonuclea_NS_2"/>
    <property type="match status" value="1"/>
</dbReference>
<dbReference type="Gene3D" id="3.40.570.10">
    <property type="entry name" value="Extracellular Endonuclease, subunit A"/>
    <property type="match status" value="1"/>
</dbReference>
<feature type="domain" description="Type VII secretion system protein EssD-like" evidence="3">
    <location>
        <begin position="68"/>
        <end position="197"/>
    </location>
</feature>
<protein>
    <submittedName>
        <fullName evidence="4">DNA-entry nuclease</fullName>
    </submittedName>
</protein>
<evidence type="ECO:0000256" key="1">
    <source>
        <dbReference type="SAM" id="MobiDB-lite"/>
    </source>
</evidence>
<dbReference type="Gene3D" id="3.40.10.10">
    <property type="entry name" value="DNA Methylphosphotriester Repair Domain"/>
    <property type="match status" value="1"/>
</dbReference>
<dbReference type="OrthoDB" id="9783680at2"/>
<reference evidence="5" key="1">
    <citation type="submission" date="2016-10" db="EMBL/GenBank/DDBJ databases">
        <authorList>
            <person name="Varghese N."/>
            <person name="Submissions S."/>
        </authorList>
    </citation>
    <scope>NUCLEOTIDE SEQUENCE [LARGE SCALE GENOMIC DNA]</scope>
    <source>
        <strain evidence="5">P18</strain>
    </source>
</reference>
<dbReference type="InterPro" id="IPR044929">
    <property type="entry name" value="DNA/RNA_non-sp_Endonuclease_sf"/>
</dbReference>
<feature type="region of interest" description="Disordered" evidence="1">
    <location>
        <begin position="292"/>
        <end position="320"/>
    </location>
</feature>